<accession>A0A7I9VIN2</accession>
<feature type="transmembrane region" description="Helical" evidence="6">
    <location>
        <begin position="356"/>
        <end position="376"/>
    </location>
</feature>
<dbReference type="EMBL" id="BJTG01000002">
    <property type="protein sequence ID" value="GEJ56264.1"/>
    <property type="molecule type" value="Genomic_DNA"/>
</dbReference>
<feature type="transmembrane region" description="Helical" evidence="6">
    <location>
        <begin position="44"/>
        <end position="70"/>
    </location>
</feature>
<keyword evidence="4 6" id="KW-1133">Transmembrane helix</keyword>
<evidence type="ECO:0000256" key="2">
    <source>
        <dbReference type="ARBA" id="ARBA00022475"/>
    </source>
</evidence>
<feature type="transmembrane region" description="Helical" evidence="6">
    <location>
        <begin position="180"/>
        <end position="200"/>
    </location>
</feature>
<feature type="transmembrane region" description="Helical" evidence="6">
    <location>
        <begin position="82"/>
        <end position="105"/>
    </location>
</feature>
<feature type="transmembrane region" description="Helical" evidence="6">
    <location>
        <begin position="146"/>
        <end position="168"/>
    </location>
</feature>
<sequence length="507" mass="53536">MPTQPSLLGRAGPLIAARLASACVTLFIPLVLARMMPQAEYGTYKLLFLVSLTAAAVLPLGVAQSLYFFVPRAREPRVYFGQTLAFMLAAGGLGGAALLAAAPLLARALSTPGILEHRLELALFTALAVGAAPLEPSITSQGRTRLAALFYLGSDALRAAALIVPALIGLGLHGMMRAMVAWASLRLGTAWAITLLAQRGRLWDRALFRQQLAYALPFGMAIVFAIPQQYAHQFIVAHAVGPALFAVYAVACFELPFVDLFYTPTGEVLMVQLGELDRAGRRSEGAAAFRDAVARLAALLLPPIAFVFAVAPAFITTMFGPRFAGAAPLFRVCLLVMPLGIWPLDATLRARGETRHILLTYVLKAAVSIPVVWLAVERFGLPGAAAAYVGSEFLGRALLAWRVPRALSSRGHAVRLGELVPGRALARTVAVAVGLAALGAAAYQLAARFEVAPRGSSLHRVFALGVASLVFGAGYLWQLLASGAQVPGALGALLERRRAKRAVAAAP</sequence>
<protein>
    <recommendedName>
        <fullName evidence="9">Polysaccharide biosynthesis protein</fullName>
    </recommendedName>
</protein>
<comment type="caution">
    <text evidence="7">The sequence shown here is derived from an EMBL/GenBank/DDBJ whole genome shotgun (WGS) entry which is preliminary data.</text>
</comment>
<reference evidence="8" key="1">
    <citation type="journal article" date="2020" name="Appl. Environ. Microbiol.">
        <title>Diazotrophic Anaeromyxobacter Isolates from Soils.</title>
        <authorList>
            <person name="Masuda Y."/>
            <person name="Yamanaka H."/>
            <person name="Xu Z.X."/>
            <person name="Shiratori Y."/>
            <person name="Aono T."/>
            <person name="Amachi S."/>
            <person name="Senoo K."/>
            <person name="Itoh H."/>
        </authorList>
    </citation>
    <scope>NUCLEOTIDE SEQUENCE [LARGE SCALE GENOMIC DNA]</scope>
    <source>
        <strain evidence="8">R267</strain>
    </source>
</reference>
<gene>
    <name evidence="7" type="ORF">AMYX_10050</name>
</gene>
<feature type="transmembrane region" description="Helical" evidence="6">
    <location>
        <begin position="12"/>
        <end position="32"/>
    </location>
</feature>
<keyword evidence="5 6" id="KW-0472">Membrane</keyword>
<dbReference type="PANTHER" id="PTHR30250:SF11">
    <property type="entry name" value="O-ANTIGEN TRANSPORTER-RELATED"/>
    <property type="match status" value="1"/>
</dbReference>
<evidence type="ECO:0000256" key="6">
    <source>
        <dbReference type="SAM" id="Phobius"/>
    </source>
</evidence>
<evidence type="ECO:0000313" key="7">
    <source>
        <dbReference type="EMBL" id="GEJ56264.1"/>
    </source>
</evidence>
<feature type="transmembrane region" description="Helical" evidence="6">
    <location>
        <begin position="243"/>
        <end position="262"/>
    </location>
</feature>
<evidence type="ECO:0000256" key="3">
    <source>
        <dbReference type="ARBA" id="ARBA00022692"/>
    </source>
</evidence>
<dbReference type="AlphaFoldDB" id="A0A7I9VIN2"/>
<dbReference type="Proteomes" id="UP000503640">
    <property type="component" value="Unassembled WGS sequence"/>
</dbReference>
<evidence type="ECO:0000256" key="5">
    <source>
        <dbReference type="ARBA" id="ARBA00023136"/>
    </source>
</evidence>
<proteinExistence type="predicted"/>
<evidence type="ECO:0008006" key="9">
    <source>
        <dbReference type="Google" id="ProtNLM"/>
    </source>
</evidence>
<keyword evidence="8" id="KW-1185">Reference proteome</keyword>
<evidence type="ECO:0000313" key="8">
    <source>
        <dbReference type="Proteomes" id="UP000503640"/>
    </source>
</evidence>
<feature type="transmembrane region" description="Helical" evidence="6">
    <location>
        <begin position="424"/>
        <end position="446"/>
    </location>
</feature>
<name>A0A7I9VIN2_9BACT</name>
<dbReference type="Pfam" id="PF13440">
    <property type="entry name" value="Polysacc_synt_3"/>
    <property type="match status" value="1"/>
</dbReference>
<feature type="transmembrane region" description="Helical" evidence="6">
    <location>
        <begin position="458"/>
        <end position="477"/>
    </location>
</feature>
<dbReference type="RefSeq" id="WP_263858063.1">
    <property type="nucleotide sequence ID" value="NZ_BJTG01000002.1"/>
</dbReference>
<feature type="transmembrane region" description="Helical" evidence="6">
    <location>
        <begin position="212"/>
        <end position="231"/>
    </location>
</feature>
<feature type="transmembrane region" description="Helical" evidence="6">
    <location>
        <begin position="325"/>
        <end position="344"/>
    </location>
</feature>
<evidence type="ECO:0000256" key="1">
    <source>
        <dbReference type="ARBA" id="ARBA00004651"/>
    </source>
</evidence>
<evidence type="ECO:0000256" key="4">
    <source>
        <dbReference type="ARBA" id="ARBA00022989"/>
    </source>
</evidence>
<feature type="transmembrane region" description="Helical" evidence="6">
    <location>
        <begin position="296"/>
        <end position="319"/>
    </location>
</feature>
<organism evidence="7 8">
    <name type="scientific">Anaeromyxobacter diazotrophicus</name>
    <dbReference type="NCBI Taxonomy" id="2590199"/>
    <lineage>
        <taxon>Bacteria</taxon>
        <taxon>Pseudomonadati</taxon>
        <taxon>Myxococcota</taxon>
        <taxon>Myxococcia</taxon>
        <taxon>Myxococcales</taxon>
        <taxon>Cystobacterineae</taxon>
        <taxon>Anaeromyxobacteraceae</taxon>
        <taxon>Anaeromyxobacter</taxon>
    </lineage>
</organism>
<keyword evidence="2" id="KW-1003">Cell membrane</keyword>
<keyword evidence="3 6" id="KW-0812">Transmembrane</keyword>
<dbReference type="PANTHER" id="PTHR30250">
    <property type="entry name" value="PST FAMILY PREDICTED COLANIC ACID TRANSPORTER"/>
    <property type="match status" value="1"/>
</dbReference>
<dbReference type="InterPro" id="IPR050833">
    <property type="entry name" value="Poly_Biosynth_Transport"/>
</dbReference>
<comment type="subcellular location">
    <subcellularLocation>
        <location evidence="1">Cell membrane</location>
        <topology evidence="1">Multi-pass membrane protein</topology>
    </subcellularLocation>
</comment>
<dbReference type="GO" id="GO:0005886">
    <property type="term" value="C:plasma membrane"/>
    <property type="evidence" value="ECO:0007669"/>
    <property type="project" value="UniProtKB-SubCell"/>
</dbReference>